<feature type="compositionally biased region" description="Polar residues" evidence="11">
    <location>
        <begin position="97"/>
        <end position="110"/>
    </location>
</feature>
<dbReference type="GO" id="GO:0005886">
    <property type="term" value="C:plasma membrane"/>
    <property type="evidence" value="ECO:0007669"/>
    <property type="project" value="UniProtKB-SubCell"/>
</dbReference>
<dbReference type="GO" id="GO:0009306">
    <property type="term" value="P:protein secretion"/>
    <property type="evidence" value="ECO:0007669"/>
    <property type="project" value="UniProtKB-UniRule"/>
</dbReference>
<evidence type="ECO:0000256" key="10">
    <source>
        <dbReference type="RuleBase" id="RU365087"/>
    </source>
</evidence>
<dbReference type="Pfam" id="PF03840">
    <property type="entry name" value="SecG"/>
    <property type="match status" value="1"/>
</dbReference>
<dbReference type="PANTHER" id="PTHR34182:SF1">
    <property type="entry name" value="PROTEIN-EXPORT MEMBRANE PROTEIN SECG"/>
    <property type="match status" value="1"/>
</dbReference>
<keyword evidence="6 10" id="KW-0653">Protein transport</keyword>
<dbReference type="PANTHER" id="PTHR34182">
    <property type="entry name" value="PROTEIN-EXPORT MEMBRANE PROTEIN SECG"/>
    <property type="match status" value="1"/>
</dbReference>
<evidence type="ECO:0000256" key="11">
    <source>
        <dbReference type="SAM" id="MobiDB-lite"/>
    </source>
</evidence>
<keyword evidence="4 10" id="KW-1003">Cell membrane</keyword>
<dbReference type="InterPro" id="IPR004692">
    <property type="entry name" value="SecG"/>
</dbReference>
<gene>
    <name evidence="12" type="primary">secG</name>
    <name evidence="12" type="ORF">ENV38_06560</name>
</gene>
<feature type="transmembrane region" description="Helical" evidence="10">
    <location>
        <begin position="53"/>
        <end position="71"/>
    </location>
</feature>
<evidence type="ECO:0000256" key="5">
    <source>
        <dbReference type="ARBA" id="ARBA00022692"/>
    </source>
</evidence>
<evidence type="ECO:0000256" key="8">
    <source>
        <dbReference type="ARBA" id="ARBA00023010"/>
    </source>
</evidence>
<comment type="function">
    <text evidence="10">Involved in protein export. Participates in an early event of protein translocation.</text>
</comment>
<evidence type="ECO:0000256" key="1">
    <source>
        <dbReference type="ARBA" id="ARBA00004651"/>
    </source>
</evidence>
<evidence type="ECO:0000256" key="2">
    <source>
        <dbReference type="ARBA" id="ARBA00008445"/>
    </source>
</evidence>
<evidence type="ECO:0000256" key="3">
    <source>
        <dbReference type="ARBA" id="ARBA00022448"/>
    </source>
</evidence>
<protein>
    <recommendedName>
        <fullName evidence="10">Protein-export membrane protein SecG</fullName>
    </recommendedName>
</protein>
<comment type="subcellular location">
    <subcellularLocation>
        <location evidence="1 10">Cell membrane</location>
        <topology evidence="1 10">Multi-pass membrane protein</topology>
    </subcellularLocation>
</comment>
<keyword evidence="8 10" id="KW-0811">Translocation</keyword>
<dbReference type="GO" id="GO:0065002">
    <property type="term" value="P:intracellular protein transmembrane transport"/>
    <property type="evidence" value="ECO:0007669"/>
    <property type="project" value="TreeGrafter"/>
</dbReference>
<comment type="similarity">
    <text evidence="2 10">Belongs to the SecG family.</text>
</comment>
<keyword evidence="5 10" id="KW-0812">Transmembrane</keyword>
<name>A0A7V3KPH8_UNCW3</name>
<evidence type="ECO:0000313" key="12">
    <source>
        <dbReference type="EMBL" id="HGB36546.1"/>
    </source>
</evidence>
<evidence type="ECO:0000256" key="6">
    <source>
        <dbReference type="ARBA" id="ARBA00022927"/>
    </source>
</evidence>
<dbReference type="PRINTS" id="PR01651">
    <property type="entry name" value="SECGEXPORT"/>
</dbReference>
<dbReference type="NCBIfam" id="TIGR00810">
    <property type="entry name" value="secG"/>
    <property type="match status" value="1"/>
</dbReference>
<organism evidence="12">
    <name type="scientific">candidate division WOR-3 bacterium</name>
    <dbReference type="NCBI Taxonomy" id="2052148"/>
    <lineage>
        <taxon>Bacteria</taxon>
        <taxon>Bacteria division WOR-3</taxon>
    </lineage>
</organism>
<keyword evidence="9 10" id="KW-0472">Membrane</keyword>
<evidence type="ECO:0000256" key="9">
    <source>
        <dbReference type="ARBA" id="ARBA00023136"/>
    </source>
</evidence>
<keyword evidence="3 10" id="KW-0813">Transport</keyword>
<reference evidence="12" key="1">
    <citation type="journal article" date="2020" name="mSystems">
        <title>Genome- and Community-Level Interaction Insights into Carbon Utilization and Element Cycling Functions of Hydrothermarchaeota in Hydrothermal Sediment.</title>
        <authorList>
            <person name="Zhou Z."/>
            <person name="Liu Y."/>
            <person name="Xu W."/>
            <person name="Pan J."/>
            <person name="Luo Z.H."/>
            <person name="Li M."/>
        </authorList>
    </citation>
    <scope>NUCLEOTIDE SEQUENCE [LARGE SCALE GENOMIC DNA]</scope>
    <source>
        <strain evidence="12">SpSt-754</strain>
    </source>
</reference>
<accession>A0A7V3KPH8</accession>
<evidence type="ECO:0000256" key="7">
    <source>
        <dbReference type="ARBA" id="ARBA00022989"/>
    </source>
</evidence>
<dbReference type="GO" id="GO:0015450">
    <property type="term" value="F:protein-transporting ATPase activity"/>
    <property type="evidence" value="ECO:0007669"/>
    <property type="project" value="UniProtKB-UniRule"/>
</dbReference>
<feature type="transmembrane region" description="Helical" evidence="10">
    <location>
        <begin position="7"/>
        <end position="23"/>
    </location>
</feature>
<dbReference type="AlphaFoldDB" id="A0A7V3KPH8"/>
<dbReference type="GO" id="GO:0043952">
    <property type="term" value="P:protein transport by the Sec complex"/>
    <property type="evidence" value="ECO:0007669"/>
    <property type="project" value="TreeGrafter"/>
</dbReference>
<dbReference type="EMBL" id="DTGD01000248">
    <property type="protein sequence ID" value="HGB36546.1"/>
    <property type="molecule type" value="Genomic_DNA"/>
</dbReference>
<evidence type="ECO:0000256" key="4">
    <source>
        <dbReference type="ARBA" id="ARBA00022475"/>
    </source>
</evidence>
<sequence>MYTFLSVLYLFLVIIMIIVILMQEPRESGLSPAFGGMQQILGVRGIPTFFTRLTWALGAVFMIFSLVLATLNNPARRVIKTPKASETAPIEQKTEESQNQEVPQIPQQGR</sequence>
<feature type="region of interest" description="Disordered" evidence="11">
    <location>
        <begin position="82"/>
        <end position="110"/>
    </location>
</feature>
<comment type="caution">
    <text evidence="12">The sequence shown here is derived from an EMBL/GenBank/DDBJ whole genome shotgun (WGS) entry which is preliminary data.</text>
</comment>
<keyword evidence="7 10" id="KW-1133">Transmembrane helix</keyword>
<proteinExistence type="inferred from homology"/>